<dbReference type="InterPro" id="IPR015943">
    <property type="entry name" value="WD40/YVTN_repeat-like_dom_sf"/>
</dbReference>
<evidence type="ECO:0000256" key="1">
    <source>
        <dbReference type="ARBA" id="ARBA00022574"/>
    </source>
</evidence>
<dbReference type="InterPro" id="IPR001680">
    <property type="entry name" value="WD40_rpt"/>
</dbReference>
<feature type="non-terminal residue" evidence="5">
    <location>
        <position position="1"/>
    </location>
</feature>
<keyword evidence="1 3" id="KW-0853">WD repeat</keyword>
<keyword evidence="6" id="KW-1185">Reference proteome</keyword>
<sequence>SWKRRRVTFNWDVAEARQSAVLQGHEGVIVALAARGSSLLSASQDGTVRLWDVGTAELKRVFSGFSPMLSALQILHRPAAQPDSTPAHAGTPALQALAPARHTGAQPTLVVSSALGTVTLCALDSEEPCDSPASWGSDIRALTALPEPDDLSGNHTQRLVVVGGPRGGAVVWDVTAHQQVRALGNTTASVTCLAAHGGVLAVGEASGGVRVWDTTAIKVSHWRPAGPGLAAHTAPVRALALHRGKRRAVRLASAGDDGSITVWAARRPSLATQEWEWVLERRMWHASTSCLGQPSSEVVKGLARFYESGRTGGRHLRVAGDMLRGEVSTAQEQGVTGDVLHSASQGSDTKDFHVLQRGHLWGKSFHNEEQEGWQTSLGRPEGGKRRGEMGPGMAKWMLIDSAFKREQVVLDGVGRRRQPGGAAAAAATLSGLRHDRMASAGDVADGDSAYTTLWSGRNGVAGRGRGTDGELSEDDAEHIVGVNCVAWSPDGSRLVSGGDDGAIRIWDAANYRCIRKLRDHQTDEGGVRAVVIRDGFMATGGTDELVKLYQ</sequence>
<reference evidence="5 6" key="1">
    <citation type="journal article" date="2015" name="Genome Biol. Evol.">
        <title>Comparative Genomics of a Bacterivorous Green Alga Reveals Evolutionary Causalities and Consequences of Phago-Mixotrophic Mode of Nutrition.</title>
        <authorList>
            <person name="Burns J.A."/>
            <person name="Paasch A."/>
            <person name="Narechania A."/>
            <person name="Kim E."/>
        </authorList>
    </citation>
    <scope>NUCLEOTIDE SEQUENCE [LARGE SCALE GENOMIC DNA]</scope>
    <source>
        <strain evidence="5 6">PLY_AMNH</strain>
    </source>
</reference>
<evidence type="ECO:0000313" key="5">
    <source>
        <dbReference type="EMBL" id="KAK3269277.1"/>
    </source>
</evidence>
<feature type="repeat" description="WD" evidence="3">
    <location>
        <begin position="229"/>
        <end position="273"/>
    </location>
</feature>
<dbReference type="PROSITE" id="PS50082">
    <property type="entry name" value="WD_REPEATS_2"/>
    <property type="match status" value="3"/>
</dbReference>
<dbReference type="SUPFAM" id="SSF50978">
    <property type="entry name" value="WD40 repeat-like"/>
    <property type="match status" value="1"/>
</dbReference>
<feature type="region of interest" description="Disordered" evidence="4">
    <location>
        <begin position="368"/>
        <end position="389"/>
    </location>
</feature>
<dbReference type="EMBL" id="LGRX02011089">
    <property type="protein sequence ID" value="KAK3269277.1"/>
    <property type="molecule type" value="Genomic_DNA"/>
</dbReference>
<dbReference type="PANTHER" id="PTHR19848:SF8">
    <property type="entry name" value="F-BOX AND WD REPEAT DOMAIN CONTAINING 7"/>
    <property type="match status" value="1"/>
</dbReference>
<dbReference type="Gene3D" id="2.130.10.10">
    <property type="entry name" value="YVTN repeat-like/Quinoprotein amine dehydrogenase"/>
    <property type="match status" value="3"/>
</dbReference>
<evidence type="ECO:0000256" key="4">
    <source>
        <dbReference type="SAM" id="MobiDB-lite"/>
    </source>
</evidence>
<name>A0AAE0G0R4_9CHLO</name>
<dbReference type="AlphaFoldDB" id="A0AAE0G0R4"/>
<organism evidence="5 6">
    <name type="scientific">Cymbomonas tetramitiformis</name>
    <dbReference type="NCBI Taxonomy" id="36881"/>
    <lineage>
        <taxon>Eukaryota</taxon>
        <taxon>Viridiplantae</taxon>
        <taxon>Chlorophyta</taxon>
        <taxon>Pyramimonadophyceae</taxon>
        <taxon>Pyramimonadales</taxon>
        <taxon>Pyramimonadaceae</taxon>
        <taxon>Cymbomonas</taxon>
    </lineage>
</organism>
<evidence type="ECO:0000256" key="3">
    <source>
        <dbReference type="PROSITE-ProRule" id="PRU00221"/>
    </source>
</evidence>
<feature type="repeat" description="WD" evidence="3">
    <location>
        <begin position="475"/>
        <end position="516"/>
    </location>
</feature>
<dbReference type="InterPro" id="IPR036322">
    <property type="entry name" value="WD40_repeat_dom_sf"/>
</dbReference>
<dbReference type="SMART" id="SM00320">
    <property type="entry name" value="WD40"/>
    <property type="match status" value="5"/>
</dbReference>
<dbReference type="InterPro" id="IPR019775">
    <property type="entry name" value="WD40_repeat_CS"/>
</dbReference>
<dbReference type="PANTHER" id="PTHR19848">
    <property type="entry name" value="WD40 REPEAT PROTEIN"/>
    <property type="match status" value="1"/>
</dbReference>
<evidence type="ECO:0000313" key="6">
    <source>
        <dbReference type="Proteomes" id="UP001190700"/>
    </source>
</evidence>
<dbReference type="InterPro" id="IPR020472">
    <property type="entry name" value="WD40_PAC1"/>
</dbReference>
<dbReference type="PRINTS" id="PR00320">
    <property type="entry name" value="GPROTEINBRPT"/>
</dbReference>
<feature type="repeat" description="WD" evidence="3">
    <location>
        <begin position="22"/>
        <end position="61"/>
    </location>
</feature>
<dbReference type="Proteomes" id="UP001190700">
    <property type="component" value="Unassembled WGS sequence"/>
</dbReference>
<proteinExistence type="predicted"/>
<dbReference type="PROSITE" id="PS50294">
    <property type="entry name" value="WD_REPEATS_REGION"/>
    <property type="match status" value="2"/>
</dbReference>
<accession>A0AAE0G0R4</accession>
<dbReference type="Pfam" id="PF00400">
    <property type="entry name" value="WD40"/>
    <property type="match status" value="3"/>
</dbReference>
<keyword evidence="2" id="KW-0677">Repeat</keyword>
<dbReference type="PROSITE" id="PS00678">
    <property type="entry name" value="WD_REPEATS_1"/>
    <property type="match status" value="1"/>
</dbReference>
<comment type="caution">
    <text evidence="5">The sequence shown here is derived from an EMBL/GenBank/DDBJ whole genome shotgun (WGS) entry which is preliminary data.</text>
</comment>
<evidence type="ECO:0000256" key="2">
    <source>
        <dbReference type="ARBA" id="ARBA00022737"/>
    </source>
</evidence>
<gene>
    <name evidence="5" type="ORF">CYMTET_22273</name>
</gene>
<protein>
    <submittedName>
        <fullName evidence="5">Uncharacterized protein</fullName>
    </submittedName>
</protein>